<evidence type="ECO:0000313" key="1">
    <source>
        <dbReference type="EMBL" id="KDO39216.1"/>
    </source>
</evidence>
<dbReference type="PANTHER" id="PTHR33103:SF19">
    <property type="entry name" value="OS09G0544700 PROTEIN"/>
    <property type="match status" value="1"/>
</dbReference>
<dbReference type="EMBL" id="KK786831">
    <property type="protein sequence ID" value="KDO39216.1"/>
    <property type="molecule type" value="Genomic_DNA"/>
</dbReference>
<reference evidence="1 2" key="1">
    <citation type="submission" date="2014-04" db="EMBL/GenBank/DDBJ databases">
        <authorList>
            <consortium name="International Citrus Genome Consortium"/>
            <person name="Gmitter F."/>
            <person name="Chen C."/>
            <person name="Farmerie W."/>
            <person name="Harkins T."/>
            <person name="Desany B."/>
            <person name="Mohiuddin M."/>
            <person name="Kodira C."/>
            <person name="Borodovsky M."/>
            <person name="Lomsadze A."/>
            <person name="Burns P."/>
            <person name="Jenkins J."/>
            <person name="Prochnik S."/>
            <person name="Shu S."/>
            <person name="Chapman J."/>
            <person name="Pitluck S."/>
            <person name="Schmutz J."/>
            <person name="Rokhsar D."/>
        </authorList>
    </citation>
    <scope>NUCLEOTIDE SEQUENCE</scope>
</reference>
<keyword evidence="2" id="KW-1185">Reference proteome</keyword>
<dbReference type="PANTHER" id="PTHR33103">
    <property type="entry name" value="OS01G0153900 PROTEIN"/>
    <property type="match status" value="1"/>
</dbReference>
<dbReference type="InterPro" id="IPR007750">
    <property type="entry name" value="DUF674"/>
</dbReference>
<accession>A0A067DKV8</accession>
<gene>
    <name evidence="1" type="ORF">CISIN_1g041637mg</name>
</gene>
<sequence>MVSYMVMDNLEVTPMSTLSCITWLNKFIVGDFGSLKEKVVNFGLDEGLKLLKASMECKNALTSVFLGNMGA</sequence>
<organism evidence="1 2">
    <name type="scientific">Citrus sinensis</name>
    <name type="common">Sweet orange</name>
    <name type="synonym">Citrus aurantium var. sinensis</name>
    <dbReference type="NCBI Taxonomy" id="2711"/>
    <lineage>
        <taxon>Eukaryota</taxon>
        <taxon>Viridiplantae</taxon>
        <taxon>Streptophyta</taxon>
        <taxon>Embryophyta</taxon>
        <taxon>Tracheophyta</taxon>
        <taxon>Spermatophyta</taxon>
        <taxon>Magnoliopsida</taxon>
        <taxon>eudicotyledons</taxon>
        <taxon>Gunneridae</taxon>
        <taxon>Pentapetalae</taxon>
        <taxon>rosids</taxon>
        <taxon>malvids</taxon>
        <taxon>Sapindales</taxon>
        <taxon>Rutaceae</taxon>
        <taxon>Aurantioideae</taxon>
        <taxon>Citrus</taxon>
    </lineage>
</organism>
<protein>
    <submittedName>
        <fullName evidence="1">Uncharacterized protein</fullName>
    </submittedName>
</protein>
<evidence type="ECO:0000313" key="2">
    <source>
        <dbReference type="Proteomes" id="UP000027120"/>
    </source>
</evidence>
<dbReference type="AlphaFoldDB" id="A0A067DKV8"/>
<dbReference type="Pfam" id="PF05056">
    <property type="entry name" value="DUF674"/>
    <property type="match status" value="1"/>
</dbReference>
<dbReference type="Proteomes" id="UP000027120">
    <property type="component" value="Unassembled WGS sequence"/>
</dbReference>
<dbReference type="STRING" id="2711.A0A067DKV8"/>
<proteinExistence type="predicted"/>
<name>A0A067DKV8_CITSI</name>